<evidence type="ECO:0000313" key="1">
    <source>
        <dbReference type="EMBL" id="SNR76733.1"/>
    </source>
</evidence>
<comment type="caution">
    <text evidence="1">The sequence shown here is derived from an EMBL/GenBank/DDBJ whole genome shotgun (WGS) entry which is preliminary data.</text>
</comment>
<dbReference type="RefSeq" id="WP_089365884.1">
    <property type="nucleotide sequence ID" value="NZ_CAUTGU010000022.1"/>
</dbReference>
<dbReference type="AlphaFoldDB" id="A0A2K9H8U9"/>
<name>A0A2K9H8U9_9BACT</name>
<protein>
    <submittedName>
        <fullName evidence="1">Uncharacterized protein</fullName>
    </submittedName>
</protein>
<proteinExistence type="predicted"/>
<evidence type="ECO:0000313" key="2">
    <source>
        <dbReference type="Proteomes" id="UP000198427"/>
    </source>
</evidence>
<reference evidence="1 2" key="1">
    <citation type="submission" date="2017-06" db="EMBL/GenBank/DDBJ databases">
        <authorList>
            <person name="Varghese N."/>
            <person name="Submissions S."/>
        </authorList>
    </citation>
    <scope>NUCLEOTIDE SEQUENCE [LARGE SCALE GENOMIC DNA]</scope>
    <source>
        <strain evidence="1 2">DSM 26989</strain>
    </source>
</reference>
<dbReference type="OrthoDB" id="1079913at2"/>
<sequence length="235" mass="27782">MDRHKKYFRVRPSIESRVTGIRDGVTCQVETRFTKSQPSFIDKTEKAYFQDYCKYLWENRKNDNFPLIDPSRISKITYYKTKKGVKETDFISSLTDNSFNLFDFIVSEETYKLLLEANLPIYNKIQAYIPEFSTQREYFLLGFPELSLENVDYAHSVILDSFSGVQLRINSYEEYANRTYKFTKMHNIQLKADHKYDIIKLQNTGLFFSNSLIEVMRLHNITGLDYLTQSIILPV</sequence>
<organism evidence="1 2">
    <name type="scientific">Prevotella jejuni</name>
    <dbReference type="NCBI Taxonomy" id="1177574"/>
    <lineage>
        <taxon>Bacteria</taxon>
        <taxon>Pseudomonadati</taxon>
        <taxon>Bacteroidota</taxon>
        <taxon>Bacteroidia</taxon>
        <taxon>Bacteroidales</taxon>
        <taxon>Prevotellaceae</taxon>
        <taxon>Prevotella</taxon>
    </lineage>
</organism>
<gene>
    <name evidence="1" type="ORF">SAMN06265364_10959</name>
</gene>
<dbReference type="EMBL" id="FZNZ01000009">
    <property type="protein sequence ID" value="SNR76733.1"/>
    <property type="molecule type" value="Genomic_DNA"/>
</dbReference>
<dbReference type="KEGG" id="pje:CRM71_05455"/>
<dbReference type="Proteomes" id="UP000198427">
    <property type="component" value="Unassembled WGS sequence"/>
</dbReference>
<keyword evidence="2" id="KW-1185">Reference proteome</keyword>
<accession>A0A2K9H8U9</accession>
<dbReference type="GeneID" id="94028866"/>